<evidence type="ECO:0000256" key="5">
    <source>
        <dbReference type="SAM" id="SignalP"/>
    </source>
</evidence>
<dbReference type="InterPro" id="IPR016140">
    <property type="entry name" value="Bifunc_inhib/LTP/seed_store"/>
</dbReference>
<dbReference type="AlphaFoldDB" id="A0AAF0WVJ9"/>
<keyword evidence="8" id="KW-1185">Reference proteome</keyword>
<evidence type="ECO:0000256" key="3">
    <source>
        <dbReference type="ARBA" id="ARBA00023121"/>
    </source>
</evidence>
<dbReference type="InterPro" id="IPR000528">
    <property type="entry name" value="Plant_nsLTP"/>
</dbReference>
<sequence>MKSLTLLLVLIFLLSPTSEAAITCSDVIGNLRPCISYLTSGSGKPPSPCCAGVSTLSTSATTTADKQTACNCIKNASKNLNVNTALAQALPSNCGVSLPFTVSPTVDCSKYFFSTSLSPQLYNIMITFNCWLKCTGLKFGSFFFHLFYRIT</sequence>
<dbReference type="Proteomes" id="UP000077755">
    <property type="component" value="Chromosome 4"/>
</dbReference>
<evidence type="ECO:0000256" key="1">
    <source>
        <dbReference type="ARBA" id="ARBA00009748"/>
    </source>
</evidence>
<dbReference type="SMART" id="SM00499">
    <property type="entry name" value="AAI"/>
    <property type="match status" value="1"/>
</dbReference>
<dbReference type="GO" id="GO:0008289">
    <property type="term" value="F:lipid binding"/>
    <property type="evidence" value="ECO:0007669"/>
    <property type="project" value="UniProtKB-KW"/>
</dbReference>
<keyword evidence="5" id="KW-0732">Signal</keyword>
<protein>
    <recommendedName>
        <fullName evidence="4">Non-specific lipid-transfer protein</fullName>
    </recommendedName>
</protein>
<dbReference type="SUPFAM" id="SSF47699">
    <property type="entry name" value="Bifunctional inhibitor/lipid-transfer protein/seed storage 2S albumin"/>
    <property type="match status" value="1"/>
</dbReference>
<dbReference type="PANTHER" id="PTHR33076">
    <property type="entry name" value="NON-SPECIFIC LIPID-TRANSFER PROTEIN 2-RELATED"/>
    <property type="match status" value="1"/>
</dbReference>
<reference evidence="7" key="1">
    <citation type="journal article" date="2016" name="Nat. Genet.">
        <title>A high-quality carrot genome assembly provides new insights into carotenoid accumulation and asterid genome evolution.</title>
        <authorList>
            <person name="Iorizzo M."/>
            <person name="Ellison S."/>
            <person name="Senalik D."/>
            <person name="Zeng P."/>
            <person name="Satapoomin P."/>
            <person name="Huang J."/>
            <person name="Bowman M."/>
            <person name="Iovene M."/>
            <person name="Sanseverino W."/>
            <person name="Cavagnaro P."/>
            <person name="Yildiz M."/>
            <person name="Macko-Podgorni A."/>
            <person name="Moranska E."/>
            <person name="Grzebelus E."/>
            <person name="Grzebelus D."/>
            <person name="Ashrafi H."/>
            <person name="Zheng Z."/>
            <person name="Cheng S."/>
            <person name="Spooner D."/>
            <person name="Van Deynze A."/>
            <person name="Simon P."/>
        </authorList>
    </citation>
    <scope>NUCLEOTIDE SEQUENCE</scope>
    <source>
        <tissue evidence="7">Leaf</tissue>
    </source>
</reference>
<keyword evidence="3 4" id="KW-0446">Lipid-binding</keyword>
<reference evidence="7" key="2">
    <citation type="submission" date="2022-03" db="EMBL/GenBank/DDBJ databases">
        <title>Draft title - Genomic analysis of global carrot germplasm unveils the trajectory of domestication and the origin of high carotenoid orange carrot.</title>
        <authorList>
            <person name="Iorizzo M."/>
            <person name="Ellison S."/>
            <person name="Senalik D."/>
            <person name="Macko-Podgorni A."/>
            <person name="Grzebelus D."/>
            <person name="Bostan H."/>
            <person name="Rolling W."/>
            <person name="Curaba J."/>
            <person name="Simon P."/>
        </authorList>
    </citation>
    <scope>NUCLEOTIDE SEQUENCE</scope>
    <source>
        <tissue evidence="7">Leaf</tissue>
    </source>
</reference>
<feature type="signal peptide" evidence="5">
    <location>
        <begin position="1"/>
        <end position="20"/>
    </location>
</feature>
<dbReference type="CDD" id="cd01960">
    <property type="entry name" value="nsLTP1"/>
    <property type="match status" value="1"/>
</dbReference>
<accession>A0AAF0WVJ9</accession>
<dbReference type="Gene3D" id="1.10.110.10">
    <property type="entry name" value="Plant lipid-transfer and hydrophobic proteins"/>
    <property type="match status" value="1"/>
</dbReference>
<name>A0AAF0WVJ9_DAUCS</name>
<keyword evidence="2 4" id="KW-0813">Transport</keyword>
<comment type="function">
    <text evidence="4">Plant non-specific lipid-transfer proteins transfer phospholipids as well as galactolipids across membranes. May play a role in wax or cutin deposition in the cell walls of expanding epidermal cells and certain secretory tissues.</text>
</comment>
<organism evidence="7 8">
    <name type="scientific">Daucus carota subsp. sativus</name>
    <name type="common">Carrot</name>
    <dbReference type="NCBI Taxonomy" id="79200"/>
    <lineage>
        <taxon>Eukaryota</taxon>
        <taxon>Viridiplantae</taxon>
        <taxon>Streptophyta</taxon>
        <taxon>Embryophyta</taxon>
        <taxon>Tracheophyta</taxon>
        <taxon>Spermatophyta</taxon>
        <taxon>Magnoliopsida</taxon>
        <taxon>eudicotyledons</taxon>
        <taxon>Gunneridae</taxon>
        <taxon>Pentapetalae</taxon>
        <taxon>asterids</taxon>
        <taxon>campanulids</taxon>
        <taxon>Apiales</taxon>
        <taxon>Apiaceae</taxon>
        <taxon>Apioideae</taxon>
        <taxon>Scandiceae</taxon>
        <taxon>Daucinae</taxon>
        <taxon>Daucus</taxon>
        <taxon>Daucus sect. Daucus</taxon>
    </lineage>
</organism>
<gene>
    <name evidence="7" type="ORF">DCAR_0414988</name>
</gene>
<evidence type="ECO:0000313" key="7">
    <source>
        <dbReference type="EMBL" id="WOG95661.1"/>
    </source>
</evidence>
<dbReference type="Pfam" id="PF00234">
    <property type="entry name" value="Tryp_alpha_amyl"/>
    <property type="match status" value="1"/>
</dbReference>
<dbReference type="EMBL" id="CP093346">
    <property type="protein sequence ID" value="WOG95661.1"/>
    <property type="molecule type" value="Genomic_DNA"/>
</dbReference>
<feature type="chain" id="PRO_5042090855" description="Non-specific lipid-transfer protein" evidence="5">
    <location>
        <begin position="21"/>
        <end position="151"/>
    </location>
</feature>
<evidence type="ECO:0000259" key="6">
    <source>
        <dbReference type="SMART" id="SM00499"/>
    </source>
</evidence>
<dbReference type="PRINTS" id="PR00382">
    <property type="entry name" value="LIPIDTRNSFER"/>
</dbReference>
<evidence type="ECO:0000256" key="2">
    <source>
        <dbReference type="ARBA" id="ARBA00022448"/>
    </source>
</evidence>
<proteinExistence type="inferred from homology"/>
<feature type="domain" description="Bifunctional inhibitor/plant lipid transfer protein/seed storage helical" evidence="6">
    <location>
        <begin position="24"/>
        <end position="108"/>
    </location>
</feature>
<evidence type="ECO:0000313" key="8">
    <source>
        <dbReference type="Proteomes" id="UP000077755"/>
    </source>
</evidence>
<dbReference type="GO" id="GO:0006869">
    <property type="term" value="P:lipid transport"/>
    <property type="evidence" value="ECO:0007669"/>
    <property type="project" value="InterPro"/>
</dbReference>
<dbReference type="InterPro" id="IPR036312">
    <property type="entry name" value="Bifun_inhib/LTP/seed_sf"/>
</dbReference>
<comment type="similarity">
    <text evidence="1 4">Belongs to the plant LTP family.</text>
</comment>
<evidence type="ECO:0000256" key="4">
    <source>
        <dbReference type="RuleBase" id="RU000628"/>
    </source>
</evidence>